<dbReference type="Pfam" id="PF22600">
    <property type="entry name" value="MTPAP-like_central"/>
    <property type="match status" value="1"/>
</dbReference>
<evidence type="ECO:0000256" key="2">
    <source>
        <dbReference type="SAM" id="Coils"/>
    </source>
</evidence>
<keyword evidence="2" id="KW-0175">Coiled coil</keyword>
<dbReference type="PANTHER" id="PTHR23092">
    <property type="entry name" value="POLY(A) RNA POLYMERASE"/>
    <property type="match status" value="1"/>
</dbReference>
<dbReference type="SUPFAM" id="SSF81631">
    <property type="entry name" value="PAP/OAS1 substrate-binding domain"/>
    <property type="match status" value="1"/>
</dbReference>
<dbReference type="GO" id="GO:0031123">
    <property type="term" value="P:RNA 3'-end processing"/>
    <property type="evidence" value="ECO:0007669"/>
    <property type="project" value="TreeGrafter"/>
</dbReference>
<organism evidence="5 6">
    <name type="scientific">Blepharisma stoltei</name>
    <dbReference type="NCBI Taxonomy" id="1481888"/>
    <lineage>
        <taxon>Eukaryota</taxon>
        <taxon>Sar</taxon>
        <taxon>Alveolata</taxon>
        <taxon>Ciliophora</taxon>
        <taxon>Postciliodesmatophora</taxon>
        <taxon>Heterotrichea</taxon>
        <taxon>Heterotrichida</taxon>
        <taxon>Blepharismidae</taxon>
        <taxon>Blepharisma</taxon>
    </lineage>
</organism>
<dbReference type="Gene3D" id="1.25.40.20">
    <property type="entry name" value="Ankyrin repeat-containing domain"/>
    <property type="match status" value="2"/>
</dbReference>
<dbReference type="Gene3D" id="3.30.460.10">
    <property type="entry name" value="Beta Polymerase, domain 2"/>
    <property type="match status" value="1"/>
</dbReference>
<dbReference type="PROSITE" id="PS50088">
    <property type="entry name" value="ANK_REPEAT"/>
    <property type="match status" value="2"/>
</dbReference>
<dbReference type="PANTHER" id="PTHR23092:SF15">
    <property type="entry name" value="INACTIVE NON-CANONICAL POLY(A) RNA POLYMERASE PROTEIN TRF4-2-RELATED"/>
    <property type="match status" value="1"/>
</dbReference>
<dbReference type="InterPro" id="IPR043519">
    <property type="entry name" value="NT_sf"/>
</dbReference>
<feature type="repeat" description="ANK" evidence="1">
    <location>
        <begin position="169"/>
        <end position="201"/>
    </location>
</feature>
<feature type="repeat" description="ANK" evidence="1">
    <location>
        <begin position="136"/>
        <end position="168"/>
    </location>
</feature>
<keyword evidence="1" id="KW-0040">ANK repeat</keyword>
<dbReference type="SUPFAM" id="SSF81301">
    <property type="entry name" value="Nucleotidyltransferase"/>
    <property type="match status" value="1"/>
</dbReference>
<sequence>MANGLDLHKFTELGNISEVKRLTEKYTFDPPTISKALWTALDYGSPTHVEIAKILLPRASPSYKDAGGITFLMKAAKIGDFELVRQLIGLKCSTVACDREKKSVLMHALEKHGDDPIRIVSYLLSNGANANTTDLEGFSPLHYAAQNGYVDSVNELIEYRAEVNVKNINSDTPLHLAVRSNNRHCAQLLIERGANPRIQNNIGKSPINECSGNWFNGSHKEENKKDNRNKGKGRVKNYKKKEINEKNIEEATNGSIIQACFKCKKNHELYCIPCAKELLSHSSEEEYKILLPEKGSIEDENRKLKNDLDRERKHKKKLIEKLKLLEKANSLSPTTSEETQADDLMYSIKLANQMNQALFMRPLTMQTREAIFENLQQEVKKFLNDLNNWAKKSDGPYREVVEIISIGIKEEFPESDVKIYGSFETNLLLPHSDIDLVITNLNQSPAQVLQALISKLKSLSIVTSIDDILTASIPLLKVKTSYNSRIIQVDISVQDPRHSGLACSSFVKTLLKQHSTLRQVTLLFKQLIYFSNFHEPFKRGLSSYGLLLMIAWFYQEQTPEWIAEYANDTHKLSEIFLKILYYYGWEFDYSRKIIVNNPDLPNFREIWPNKLSGILCICDPLNPQNYIASATDLDRLVSIFQVAYCNAWKPSVCPCQEGQKIYERILYEAKVATVL</sequence>
<evidence type="ECO:0000256" key="3">
    <source>
        <dbReference type="SAM" id="MobiDB-lite"/>
    </source>
</evidence>
<keyword evidence="6" id="KW-1185">Reference proteome</keyword>
<evidence type="ECO:0000313" key="6">
    <source>
        <dbReference type="Proteomes" id="UP001162131"/>
    </source>
</evidence>
<gene>
    <name evidence="5" type="ORF">BSTOLATCC_MIC9413</name>
</gene>
<dbReference type="GO" id="GO:0031499">
    <property type="term" value="C:TRAMP complex"/>
    <property type="evidence" value="ECO:0007669"/>
    <property type="project" value="TreeGrafter"/>
</dbReference>
<dbReference type="Pfam" id="PF12796">
    <property type="entry name" value="Ank_2"/>
    <property type="match status" value="1"/>
</dbReference>
<dbReference type="InterPro" id="IPR054708">
    <property type="entry name" value="MTPAP-like_central"/>
</dbReference>
<protein>
    <recommendedName>
        <fullName evidence="4">Poly(A) RNA polymerase mitochondrial-like central palm domain-containing protein</fullName>
    </recommendedName>
</protein>
<dbReference type="AlphaFoldDB" id="A0AAU9IP86"/>
<dbReference type="Proteomes" id="UP001162131">
    <property type="component" value="Unassembled WGS sequence"/>
</dbReference>
<dbReference type="SUPFAM" id="SSF48403">
    <property type="entry name" value="Ankyrin repeat"/>
    <property type="match status" value="1"/>
</dbReference>
<feature type="compositionally biased region" description="Basic and acidic residues" evidence="3">
    <location>
        <begin position="218"/>
        <end position="229"/>
    </location>
</feature>
<dbReference type="GO" id="GO:0003729">
    <property type="term" value="F:mRNA binding"/>
    <property type="evidence" value="ECO:0007669"/>
    <property type="project" value="TreeGrafter"/>
</dbReference>
<evidence type="ECO:0000313" key="5">
    <source>
        <dbReference type="EMBL" id="CAG9313600.1"/>
    </source>
</evidence>
<dbReference type="CDD" id="cd05402">
    <property type="entry name" value="NT_PAP_TUTase"/>
    <property type="match status" value="1"/>
</dbReference>
<proteinExistence type="predicted"/>
<dbReference type="PROSITE" id="PS50297">
    <property type="entry name" value="ANK_REP_REGION"/>
    <property type="match status" value="2"/>
</dbReference>
<dbReference type="GO" id="GO:1990817">
    <property type="term" value="F:poly(A) RNA polymerase activity"/>
    <property type="evidence" value="ECO:0007669"/>
    <property type="project" value="InterPro"/>
</dbReference>
<accession>A0AAU9IP86</accession>
<dbReference type="Gene3D" id="1.10.1410.10">
    <property type="match status" value="1"/>
</dbReference>
<name>A0AAU9IP86_9CILI</name>
<feature type="region of interest" description="Disordered" evidence="3">
    <location>
        <begin position="214"/>
        <end position="233"/>
    </location>
</feature>
<dbReference type="GO" id="GO:0043634">
    <property type="term" value="P:polyadenylation-dependent ncRNA catabolic process"/>
    <property type="evidence" value="ECO:0007669"/>
    <property type="project" value="TreeGrafter"/>
</dbReference>
<dbReference type="InterPro" id="IPR002110">
    <property type="entry name" value="Ankyrin_rpt"/>
</dbReference>
<dbReference type="EMBL" id="CAJZBQ010000011">
    <property type="protein sequence ID" value="CAG9313600.1"/>
    <property type="molecule type" value="Genomic_DNA"/>
</dbReference>
<dbReference type="InterPro" id="IPR045862">
    <property type="entry name" value="Trf4-like"/>
</dbReference>
<comment type="caution">
    <text evidence="5">The sequence shown here is derived from an EMBL/GenBank/DDBJ whole genome shotgun (WGS) entry which is preliminary data.</text>
</comment>
<dbReference type="InterPro" id="IPR036770">
    <property type="entry name" value="Ankyrin_rpt-contain_sf"/>
</dbReference>
<dbReference type="SMART" id="SM00248">
    <property type="entry name" value="ANK"/>
    <property type="match status" value="4"/>
</dbReference>
<evidence type="ECO:0000256" key="1">
    <source>
        <dbReference type="PROSITE-ProRule" id="PRU00023"/>
    </source>
</evidence>
<evidence type="ECO:0000259" key="4">
    <source>
        <dbReference type="Pfam" id="PF22600"/>
    </source>
</evidence>
<feature type="coiled-coil region" evidence="2">
    <location>
        <begin position="294"/>
        <end position="328"/>
    </location>
</feature>
<reference evidence="5" key="1">
    <citation type="submission" date="2021-09" db="EMBL/GenBank/DDBJ databases">
        <authorList>
            <consortium name="AG Swart"/>
            <person name="Singh M."/>
            <person name="Singh A."/>
            <person name="Seah K."/>
            <person name="Emmerich C."/>
        </authorList>
    </citation>
    <scope>NUCLEOTIDE SEQUENCE</scope>
    <source>
        <strain evidence="5">ATCC30299</strain>
    </source>
</reference>
<feature type="domain" description="Poly(A) RNA polymerase mitochondrial-like central palm" evidence="4">
    <location>
        <begin position="377"/>
        <end position="495"/>
    </location>
</feature>
<dbReference type="PRINTS" id="PR01415">
    <property type="entry name" value="ANKYRIN"/>
</dbReference>
<dbReference type="GO" id="GO:0005730">
    <property type="term" value="C:nucleolus"/>
    <property type="evidence" value="ECO:0007669"/>
    <property type="project" value="TreeGrafter"/>
</dbReference>